<dbReference type="GO" id="GO:0022857">
    <property type="term" value="F:transmembrane transporter activity"/>
    <property type="evidence" value="ECO:0007669"/>
    <property type="project" value="InterPro"/>
</dbReference>
<keyword evidence="4 7" id="KW-0812">Transmembrane</keyword>
<keyword evidence="3" id="KW-1003">Cell membrane</keyword>
<dbReference type="AlphaFoldDB" id="A0A066ZSC7"/>
<gene>
    <name evidence="9" type="ORF">EI16_09085</name>
</gene>
<dbReference type="InterPro" id="IPR004638">
    <property type="entry name" value="EmrB-like"/>
</dbReference>
<dbReference type="Gene3D" id="1.20.1720.10">
    <property type="entry name" value="Multidrug resistance protein D"/>
    <property type="match status" value="1"/>
</dbReference>
<feature type="transmembrane region" description="Helical" evidence="7">
    <location>
        <begin position="209"/>
        <end position="226"/>
    </location>
</feature>
<evidence type="ECO:0000256" key="6">
    <source>
        <dbReference type="ARBA" id="ARBA00023136"/>
    </source>
</evidence>
<feature type="transmembrane region" description="Helical" evidence="7">
    <location>
        <begin position="61"/>
        <end position="81"/>
    </location>
</feature>
<accession>A0A066ZSC7</accession>
<evidence type="ECO:0000313" key="9">
    <source>
        <dbReference type="EMBL" id="KDN96412.1"/>
    </source>
</evidence>
<evidence type="ECO:0000313" key="10">
    <source>
        <dbReference type="Proteomes" id="UP000027341"/>
    </source>
</evidence>
<keyword evidence="6 7" id="KW-0472">Membrane</keyword>
<evidence type="ECO:0000256" key="7">
    <source>
        <dbReference type="SAM" id="Phobius"/>
    </source>
</evidence>
<dbReference type="STRING" id="28885.EI16_09085"/>
<protein>
    <submittedName>
        <fullName evidence="9">Multidrug MFS transporter</fullName>
    </submittedName>
</protein>
<feature type="transmembrane region" description="Helical" evidence="7">
    <location>
        <begin position="148"/>
        <end position="169"/>
    </location>
</feature>
<dbReference type="SUPFAM" id="SSF103473">
    <property type="entry name" value="MFS general substrate transporter"/>
    <property type="match status" value="1"/>
</dbReference>
<name>A0A066ZSC7_HYDMR</name>
<keyword evidence="10" id="KW-1185">Reference proteome</keyword>
<feature type="transmembrane region" description="Helical" evidence="7">
    <location>
        <begin position="238"/>
        <end position="256"/>
    </location>
</feature>
<keyword evidence="5 7" id="KW-1133">Transmembrane helix</keyword>
<comment type="subcellular location">
    <subcellularLocation>
        <location evidence="1">Cell membrane</location>
        <topology evidence="1">Multi-pass membrane protein</topology>
    </subcellularLocation>
</comment>
<dbReference type="EMBL" id="JMIU01000001">
    <property type="protein sequence ID" value="KDN96412.1"/>
    <property type="molecule type" value="Genomic_DNA"/>
</dbReference>
<feature type="transmembrane region" description="Helical" evidence="7">
    <location>
        <begin position="341"/>
        <end position="357"/>
    </location>
</feature>
<comment type="caution">
    <text evidence="9">The sequence shown here is derived from an EMBL/GenBank/DDBJ whole genome shotgun (WGS) entry which is preliminary data.</text>
</comment>
<evidence type="ECO:0000256" key="3">
    <source>
        <dbReference type="ARBA" id="ARBA00022475"/>
    </source>
</evidence>
<feature type="transmembrane region" description="Helical" evidence="7">
    <location>
        <begin position="369"/>
        <end position="392"/>
    </location>
</feature>
<evidence type="ECO:0000256" key="1">
    <source>
        <dbReference type="ARBA" id="ARBA00004651"/>
    </source>
</evidence>
<dbReference type="PANTHER" id="PTHR23501">
    <property type="entry name" value="MAJOR FACILITATOR SUPERFAMILY"/>
    <property type="match status" value="1"/>
</dbReference>
<dbReference type="CDD" id="cd17503">
    <property type="entry name" value="MFS_LmrB_MDR_like"/>
    <property type="match status" value="1"/>
</dbReference>
<proteinExistence type="predicted"/>
<organism evidence="9 10">
    <name type="scientific">Hydrogenovibrio marinus</name>
    <dbReference type="NCBI Taxonomy" id="28885"/>
    <lineage>
        <taxon>Bacteria</taxon>
        <taxon>Pseudomonadati</taxon>
        <taxon>Pseudomonadota</taxon>
        <taxon>Gammaproteobacteria</taxon>
        <taxon>Thiotrichales</taxon>
        <taxon>Piscirickettsiaceae</taxon>
        <taxon>Hydrogenovibrio</taxon>
    </lineage>
</organism>
<dbReference type="NCBIfam" id="TIGR00711">
    <property type="entry name" value="efflux_EmrB"/>
    <property type="match status" value="1"/>
</dbReference>
<feature type="transmembrane region" description="Helical" evidence="7">
    <location>
        <begin position="404"/>
        <end position="426"/>
    </location>
</feature>
<feature type="transmembrane region" description="Helical" evidence="7">
    <location>
        <begin position="477"/>
        <end position="503"/>
    </location>
</feature>
<dbReference type="GO" id="GO:0005886">
    <property type="term" value="C:plasma membrane"/>
    <property type="evidence" value="ECO:0007669"/>
    <property type="project" value="UniProtKB-SubCell"/>
</dbReference>
<dbReference type="InterPro" id="IPR011701">
    <property type="entry name" value="MFS"/>
</dbReference>
<dbReference type="InterPro" id="IPR020846">
    <property type="entry name" value="MFS_dom"/>
</dbReference>
<feature type="transmembrane region" description="Helical" evidence="7">
    <location>
        <begin position="21"/>
        <end position="41"/>
    </location>
</feature>
<keyword evidence="2" id="KW-0813">Transport</keyword>
<reference evidence="9 10" key="1">
    <citation type="submission" date="2014-04" db="EMBL/GenBank/DDBJ databases">
        <title>Draft genome sequence of Hydrogenovibrio marinus MH-110, a model organism for aerobic H2 metabolism.</title>
        <authorList>
            <person name="Cha H.J."/>
            <person name="Jo B.H."/>
            <person name="Hwang B.H."/>
        </authorList>
    </citation>
    <scope>NUCLEOTIDE SEQUENCE [LARGE SCALE GENOMIC DNA]</scope>
    <source>
        <strain evidence="9 10">MH-110</strain>
    </source>
</reference>
<feature type="transmembrane region" description="Helical" evidence="7">
    <location>
        <begin position="175"/>
        <end position="197"/>
    </location>
</feature>
<dbReference type="Gene3D" id="1.20.1250.20">
    <property type="entry name" value="MFS general substrate transporter like domains"/>
    <property type="match status" value="1"/>
</dbReference>
<evidence type="ECO:0000256" key="5">
    <source>
        <dbReference type="ARBA" id="ARBA00022989"/>
    </source>
</evidence>
<dbReference type="Pfam" id="PF07690">
    <property type="entry name" value="MFS_1"/>
    <property type="match status" value="1"/>
</dbReference>
<sequence>MSNAQAQVIVGGVAKPGVSKGLISITVMLTTIMVILDMTIVNVTLPDMMGALGATSEQITWVLTSYIVIEAIMIPVTGFFVRMFGRKRLMLISIVGFLVTSALCGQADSLAEMVVFRLLQGFFGAPVVPMSQSIMVDTFPKKERGKAMALWGVGIMIAPVLGPTLGGFITEHLNWRWVFYMNLPVGIINVIMVWVLLEFEPAHKVTADWFGAFFMALGIGSFQLMLDRGNQENWFDSSFILLLSVISFLAIIAFILRSWGRENSIVNLALLKDRNLATSCFMMFTFGLGLFGTIALQPLMLENLFGYNAQTAGLVMAPRGIASAVGMFAISRFIHKVDLRLIILAGFLFASSGTYLFTTVSLNAAEIDFIIPSIVQGLGMGMIFVPLSTLAYETLPKAETSQAAGIYNLSRTLGSSVGISIVITVLNHADRMSQQGLSAHIVPENPEVSRWLALQGMSLSNLQPAVQKLADELNRQALMVAFMDTFWVVMMSFVVLMPLLLIIRRSKEGVQSNG</sequence>
<dbReference type="Proteomes" id="UP000027341">
    <property type="component" value="Unassembled WGS sequence"/>
</dbReference>
<feature type="domain" description="Major facilitator superfamily (MFS) profile" evidence="8">
    <location>
        <begin position="23"/>
        <end position="508"/>
    </location>
</feature>
<dbReference type="PANTHER" id="PTHR23501:SF174">
    <property type="entry name" value="MULTIDRUG EXPORT PROTEIN EMRB-RELATED"/>
    <property type="match status" value="1"/>
</dbReference>
<feature type="transmembrane region" description="Helical" evidence="7">
    <location>
        <begin position="276"/>
        <end position="296"/>
    </location>
</feature>
<dbReference type="RefSeq" id="WP_051623124.1">
    <property type="nucleotide sequence ID" value="NZ_AP020335.1"/>
</dbReference>
<dbReference type="PRINTS" id="PR01036">
    <property type="entry name" value="TCRTETB"/>
</dbReference>
<evidence type="ECO:0000256" key="2">
    <source>
        <dbReference type="ARBA" id="ARBA00022448"/>
    </source>
</evidence>
<evidence type="ECO:0000256" key="4">
    <source>
        <dbReference type="ARBA" id="ARBA00022692"/>
    </source>
</evidence>
<evidence type="ECO:0000259" key="8">
    <source>
        <dbReference type="PROSITE" id="PS50850"/>
    </source>
</evidence>
<feature type="transmembrane region" description="Helical" evidence="7">
    <location>
        <begin position="316"/>
        <end position="334"/>
    </location>
</feature>
<dbReference type="PROSITE" id="PS50850">
    <property type="entry name" value="MFS"/>
    <property type="match status" value="1"/>
</dbReference>
<dbReference type="InterPro" id="IPR036259">
    <property type="entry name" value="MFS_trans_sf"/>
</dbReference>